<proteinExistence type="predicted"/>
<evidence type="ECO:0000313" key="2">
    <source>
        <dbReference type="Proteomes" id="UP000507470"/>
    </source>
</evidence>
<keyword evidence="2" id="KW-1185">Reference proteome</keyword>
<gene>
    <name evidence="1" type="ORF">MCOR_1174</name>
</gene>
<sequence length="440" mass="48747">MPVLRCPIDGCDWKSQDLDEAFAAALTTALQIHDRTVHPPLAQPATHKLKLDPPTIAAGCDPDQWSAFTRQWKILRGQASLCQYKATCKEIGCNHIFDYSDEIIKDNLVRGIADPEIMSDLLGDSKTDRTLEETVSFIAQKEQGKVTRSAVGDSASPMSATCNNQKRPQAAGAKCWACSGPAHGQRNYRKARSRYCEAWTFTCAKCTVKGHYTKSCSKCTTCGVWGHRDASSRICASCALHLNRQTKHHVLNITYLMDIGWLDLQKPHPMLLVNMTPLPEDHASFGHPMQDTSKLKTITMSMVADTGCQSSIIPLQSANNLGITEKDLLPVKLVIGAIKEDLDADFHHHLFLAALPPGLKATEEHVESLKEWLLDYYGATTFNVCEHQPLPLMNCEPLQLHVDPNATPVAVHKPALVPIHWQDKVYADLERDVSIGVLEQ</sequence>
<dbReference type="OrthoDB" id="6098867at2759"/>
<name>A0A6J7ZZL3_MYTCO</name>
<protein>
    <submittedName>
        <fullName evidence="1">Uncharacterized protein</fullName>
    </submittedName>
</protein>
<reference evidence="1 2" key="1">
    <citation type="submission" date="2020-06" db="EMBL/GenBank/DDBJ databases">
        <authorList>
            <person name="Li R."/>
            <person name="Bekaert M."/>
        </authorList>
    </citation>
    <scope>NUCLEOTIDE SEQUENCE [LARGE SCALE GENOMIC DNA]</scope>
    <source>
        <strain evidence="2">wild</strain>
    </source>
</reference>
<dbReference type="EMBL" id="CACVKT020000204">
    <property type="protein sequence ID" value="CAC5357527.1"/>
    <property type="molecule type" value="Genomic_DNA"/>
</dbReference>
<accession>A0A6J7ZZL3</accession>
<organism evidence="1 2">
    <name type="scientific">Mytilus coruscus</name>
    <name type="common">Sea mussel</name>
    <dbReference type="NCBI Taxonomy" id="42192"/>
    <lineage>
        <taxon>Eukaryota</taxon>
        <taxon>Metazoa</taxon>
        <taxon>Spiralia</taxon>
        <taxon>Lophotrochozoa</taxon>
        <taxon>Mollusca</taxon>
        <taxon>Bivalvia</taxon>
        <taxon>Autobranchia</taxon>
        <taxon>Pteriomorphia</taxon>
        <taxon>Mytilida</taxon>
        <taxon>Mytiloidea</taxon>
        <taxon>Mytilidae</taxon>
        <taxon>Mytilinae</taxon>
        <taxon>Mytilus</taxon>
    </lineage>
</organism>
<dbReference type="AlphaFoldDB" id="A0A6J7ZZL3"/>
<dbReference type="Proteomes" id="UP000507470">
    <property type="component" value="Unassembled WGS sequence"/>
</dbReference>
<evidence type="ECO:0000313" key="1">
    <source>
        <dbReference type="EMBL" id="CAC5357527.1"/>
    </source>
</evidence>